<dbReference type="RefSeq" id="WP_218446747.1">
    <property type="nucleotide sequence ID" value="NZ_JAGSPA010000006.1"/>
</dbReference>
<accession>A0ABS6SJ52</accession>
<feature type="domain" description="Fatty acid desaturase" evidence="2">
    <location>
        <begin position="40"/>
        <end position="137"/>
    </location>
</feature>
<keyword evidence="1" id="KW-1133">Transmembrane helix</keyword>
<dbReference type="Proteomes" id="UP000722336">
    <property type="component" value="Unassembled WGS sequence"/>
</dbReference>
<organism evidence="3 4">
    <name type="scientific">Pacificimonas pallii</name>
    <dbReference type="NCBI Taxonomy" id="2827236"/>
    <lineage>
        <taxon>Bacteria</taxon>
        <taxon>Pseudomonadati</taxon>
        <taxon>Pseudomonadota</taxon>
        <taxon>Alphaproteobacteria</taxon>
        <taxon>Sphingomonadales</taxon>
        <taxon>Sphingosinicellaceae</taxon>
        <taxon>Pacificimonas</taxon>
    </lineage>
</organism>
<sequence>MTKRAQSTTGLTIAAIFMVSWLSLHFAAIFLIDLADQTVWPLIILVAVQTWLSTGLFITAHDAMHGALAPSFPRLQRWTGMTALMIYAGLDYRQMEPAHFEHHRNVGTAQDPDFNADDPRRFVPWLTRFFTGYYTHGQLLRITLVALIYLLLGANLLNIVLFWAVPAVLALLQLFTFGTWLPHRHADDAFPDRHRARSNRLPELLSLLTCFHFGGYHHEHHLFPSDPWWRLPARRKRERSKAAGYIAG</sequence>
<name>A0ABS6SJ52_9SPHN</name>
<keyword evidence="1" id="KW-0472">Membrane</keyword>
<evidence type="ECO:0000256" key="1">
    <source>
        <dbReference type="SAM" id="Phobius"/>
    </source>
</evidence>
<feature type="transmembrane region" description="Helical" evidence="1">
    <location>
        <begin position="38"/>
        <end position="58"/>
    </location>
</feature>
<evidence type="ECO:0000313" key="4">
    <source>
        <dbReference type="Proteomes" id="UP000722336"/>
    </source>
</evidence>
<dbReference type="GO" id="GO:0016491">
    <property type="term" value="F:oxidoreductase activity"/>
    <property type="evidence" value="ECO:0007669"/>
    <property type="project" value="UniProtKB-KW"/>
</dbReference>
<dbReference type="Pfam" id="PF00487">
    <property type="entry name" value="FA_desaturase"/>
    <property type="match status" value="2"/>
</dbReference>
<keyword evidence="4" id="KW-1185">Reference proteome</keyword>
<feature type="transmembrane region" description="Helical" evidence="1">
    <location>
        <begin position="12"/>
        <end position="32"/>
    </location>
</feature>
<dbReference type="InterPro" id="IPR005804">
    <property type="entry name" value="FA_desaturase_dom"/>
</dbReference>
<keyword evidence="1" id="KW-0812">Transmembrane</keyword>
<comment type="caution">
    <text evidence="3">The sequence shown here is derived from an EMBL/GenBank/DDBJ whole genome shotgun (WGS) entry which is preliminary data.</text>
</comment>
<dbReference type="EMBL" id="JAGSPA010000006">
    <property type="protein sequence ID" value="MBV7257897.1"/>
    <property type="molecule type" value="Genomic_DNA"/>
</dbReference>
<evidence type="ECO:0000313" key="3">
    <source>
        <dbReference type="EMBL" id="MBV7257897.1"/>
    </source>
</evidence>
<evidence type="ECO:0000259" key="2">
    <source>
        <dbReference type="Pfam" id="PF00487"/>
    </source>
</evidence>
<feature type="transmembrane region" description="Helical" evidence="1">
    <location>
        <begin position="139"/>
        <end position="157"/>
    </location>
</feature>
<reference evidence="3 4" key="1">
    <citation type="submission" date="2021-04" db="EMBL/GenBank/DDBJ databases">
        <authorList>
            <person name="Pira H."/>
            <person name="Risdian C."/>
            <person name="Wink J."/>
        </authorList>
    </citation>
    <scope>NUCLEOTIDE SEQUENCE [LARGE SCALE GENOMIC DNA]</scope>
    <source>
        <strain evidence="3 4">WHA3</strain>
    </source>
</reference>
<protein>
    <submittedName>
        <fullName evidence="3">Fatty acid desaturase</fullName>
        <ecNumber evidence="3">1.14.19.-</ecNumber>
    </submittedName>
</protein>
<feature type="transmembrane region" description="Helical" evidence="1">
    <location>
        <begin position="163"/>
        <end position="181"/>
    </location>
</feature>
<proteinExistence type="predicted"/>
<feature type="domain" description="Fatty acid desaturase" evidence="2">
    <location>
        <begin position="140"/>
        <end position="244"/>
    </location>
</feature>
<keyword evidence="3" id="KW-0560">Oxidoreductase</keyword>
<gene>
    <name evidence="3" type="ORF">KCG44_14015</name>
</gene>
<dbReference type="EC" id="1.14.19.-" evidence="3"/>